<keyword evidence="4" id="KW-1185">Reference proteome</keyword>
<organism evidence="3 4">
    <name type="scientific">Aphanomyces astaci</name>
    <name type="common">Crayfish plague agent</name>
    <dbReference type="NCBI Taxonomy" id="112090"/>
    <lineage>
        <taxon>Eukaryota</taxon>
        <taxon>Sar</taxon>
        <taxon>Stramenopiles</taxon>
        <taxon>Oomycota</taxon>
        <taxon>Saprolegniomycetes</taxon>
        <taxon>Saprolegniales</taxon>
        <taxon>Verrucalvaceae</taxon>
        <taxon>Aphanomyces</taxon>
    </lineage>
</organism>
<evidence type="ECO:0000313" key="4">
    <source>
        <dbReference type="Proteomes" id="UP000284702"/>
    </source>
</evidence>
<dbReference type="InterPro" id="IPR000719">
    <property type="entry name" value="Prot_kinase_dom"/>
</dbReference>
<sequence>MDRSSLIFLARLAEEAERYDEMAGHMKAVATNFDNELSSDEGNLIAVAFKNEMGTRRSAWRVLRNIQMKTQDTQQAATTQAYIQRIEDEVRTLCHDIVAMIDDHLLPKASNIESQAFYHKMKGDYYRYLAEIAPSSDDGTSANLALESYEKARDLMSAELPPTHPLRLSLALNFSLRIIMAAKASTAVIHRDVKSPNVLLNQSMAAKLGDFGIARQVVEKSMSNAVGTYRWMAPEVLKGKYYSVKADVYSFGMVLSELDTHVVPYYGMTNPKGQELGNFTIMFQCEKTNGRAQASVEIWDCSGDQVYEACWPAILKDASATIIVYNPDSHVHESEVTLWYEWFVQNAALEPAQCLVFAHANGKVAAATRGKVNLPPSVKTIQTNYESPGVLKSEFDAFVFGVMEQLQQRQGRTRK</sequence>
<comment type="caution">
    <text evidence="3">The sequence shown here is derived from an EMBL/GenBank/DDBJ whole genome shotgun (WGS) entry which is preliminary data.</text>
</comment>
<dbReference type="Gene3D" id="3.40.50.300">
    <property type="entry name" value="P-loop containing nucleotide triphosphate hydrolases"/>
    <property type="match status" value="1"/>
</dbReference>
<dbReference type="InterPro" id="IPR023410">
    <property type="entry name" value="14-3-3_domain"/>
</dbReference>
<dbReference type="SMART" id="SM00101">
    <property type="entry name" value="14_3_3"/>
    <property type="match status" value="1"/>
</dbReference>
<evidence type="ECO:0000313" key="3">
    <source>
        <dbReference type="EMBL" id="RQM24233.1"/>
    </source>
</evidence>
<dbReference type="InterPro" id="IPR008271">
    <property type="entry name" value="Ser/Thr_kinase_AS"/>
</dbReference>
<proteinExistence type="inferred from homology"/>
<dbReference type="SMART" id="SM00220">
    <property type="entry name" value="S_TKc"/>
    <property type="match status" value="1"/>
</dbReference>
<dbReference type="PROSITE" id="PS50011">
    <property type="entry name" value="PROTEIN_KINASE_DOM"/>
    <property type="match status" value="1"/>
</dbReference>
<dbReference type="InterPro" id="IPR036815">
    <property type="entry name" value="14-3-3_dom_sf"/>
</dbReference>
<evidence type="ECO:0000259" key="2">
    <source>
        <dbReference type="PROSITE" id="PS50011"/>
    </source>
</evidence>
<dbReference type="VEuPathDB" id="FungiDB:H257_16784"/>
<dbReference type="PANTHER" id="PTHR18860">
    <property type="entry name" value="14-3-3 PROTEIN"/>
    <property type="match status" value="1"/>
</dbReference>
<dbReference type="PROSITE" id="PS00108">
    <property type="entry name" value="PROTEIN_KINASE_ST"/>
    <property type="match status" value="1"/>
</dbReference>
<gene>
    <name evidence="3" type="ORF">B5M09_006297</name>
</gene>
<dbReference type="CDD" id="cd08774">
    <property type="entry name" value="14-3-3"/>
    <property type="match status" value="1"/>
</dbReference>
<dbReference type="InterPro" id="IPR011009">
    <property type="entry name" value="Kinase-like_dom_sf"/>
</dbReference>
<dbReference type="GO" id="GO:0004672">
    <property type="term" value="F:protein kinase activity"/>
    <property type="evidence" value="ECO:0007669"/>
    <property type="project" value="InterPro"/>
</dbReference>
<accession>A0A425D4M1</accession>
<dbReference type="VEuPathDB" id="FungiDB:H257_09181"/>
<dbReference type="SUPFAM" id="SSF56112">
    <property type="entry name" value="Protein kinase-like (PK-like)"/>
    <property type="match status" value="1"/>
</dbReference>
<dbReference type="GO" id="GO:0005524">
    <property type="term" value="F:ATP binding"/>
    <property type="evidence" value="ECO:0007669"/>
    <property type="project" value="InterPro"/>
</dbReference>
<dbReference type="Gene3D" id="1.20.190.20">
    <property type="entry name" value="14-3-3 domain"/>
    <property type="match status" value="1"/>
</dbReference>
<protein>
    <recommendedName>
        <fullName evidence="2">Protein kinase domain-containing protein</fullName>
    </recommendedName>
</protein>
<name>A0A425D4M1_APHAT</name>
<comment type="similarity">
    <text evidence="1">Belongs to the 14-3-3 family.</text>
</comment>
<dbReference type="AlphaFoldDB" id="A0A425D4M1"/>
<dbReference type="InterPro" id="IPR027417">
    <property type="entry name" value="P-loop_NTPase"/>
</dbReference>
<dbReference type="Proteomes" id="UP000284702">
    <property type="component" value="Unassembled WGS sequence"/>
</dbReference>
<dbReference type="PRINTS" id="PR00305">
    <property type="entry name" value="1433ZETA"/>
</dbReference>
<reference evidence="3" key="1">
    <citation type="submission" date="2018-07" db="EMBL/GenBank/DDBJ databases">
        <title>Annotation of Aphanomyces astaci genome assembly.</title>
        <authorList>
            <person name="Studholme D.J."/>
        </authorList>
    </citation>
    <scope>NUCLEOTIDE SEQUENCE [LARGE SCALE GENOMIC DNA]</scope>
    <source>
        <strain evidence="3">Pc</strain>
    </source>
</reference>
<evidence type="ECO:0000256" key="1">
    <source>
        <dbReference type="ARBA" id="ARBA00006141"/>
    </source>
</evidence>
<feature type="domain" description="Protein kinase" evidence="2">
    <location>
        <begin position="33"/>
        <end position="343"/>
    </location>
</feature>
<dbReference type="Pfam" id="PF00244">
    <property type="entry name" value="14-3-3"/>
    <property type="match status" value="1"/>
</dbReference>
<dbReference type="Gene3D" id="1.10.510.10">
    <property type="entry name" value="Transferase(Phosphotransferase) domain 1"/>
    <property type="match status" value="1"/>
</dbReference>
<dbReference type="Pfam" id="PF00069">
    <property type="entry name" value="Pkinase"/>
    <property type="match status" value="1"/>
</dbReference>
<dbReference type="InterPro" id="IPR000308">
    <property type="entry name" value="14-3-3"/>
</dbReference>
<dbReference type="SUPFAM" id="SSF48445">
    <property type="entry name" value="14-3-3 protein"/>
    <property type="match status" value="1"/>
</dbReference>
<dbReference type="EMBL" id="MZMZ02002753">
    <property type="protein sequence ID" value="RQM24233.1"/>
    <property type="molecule type" value="Genomic_DNA"/>
</dbReference>